<dbReference type="PANTHER" id="PTHR43133">
    <property type="entry name" value="RNA POLYMERASE ECF-TYPE SIGMA FACTO"/>
    <property type="match status" value="1"/>
</dbReference>
<protein>
    <recommendedName>
        <fullName evidence="9">RNA polymerase sigma-70 factor</fullName>
    </recommendedName>
</protein>
<evidence type="ECO:0000256" key="3">
    <source>
        <dbReference type="ARBA" id="ARBA00023082"/>
    </source>
</evidence>
<dbReference type="Gene3D" id="1.10.1740.10">
    <property type="match status" value="1"/>
</dbReference>
<dbReference type="SUPFAM" id="SSF88946">
    <property type="entry name" value="Sigma2 domain of RNA polymerase sigma factors"/>
    <property type="match status" value="1"/>
</dbReference>
<name>A0A916JIL4_9BACT</name>
<keyword evidence="8" id="KW-1185">Reference proteome</keyword>
<dbReference type="NCBIfam" id="TIGR02937">
    <property type="entry name" value="sigma70-ECF"/>
    <property type="match status" value="1"/>
</dbReference>
<accession>A0A916JIL4</accession>
<feature type="domain" description="RNA polymerase sigma factor 70 region 4 type 2" evidence="6">
    <location>
        <begin position="149"/>
        <end position="201"/>
    </location>
</feature>
<keyword evidence="3" id="KW-0731">Sigma factor</keyword>
<dbReference type="InterPro" id="IPR036388">
    <property type="entry name" value="WH-like_DNA-bd_sf"/>
</dbReference>
<comment type="caution">
    <text evidence="7">The sequence shown here is derived from an EMBL/GenBank/DDBJ whole genome shotgun (WGS) entry which is preliminary data.</text>
</comment>
<proteinExistence type="inferred from homology"/>
<dbReference type="EMBL" id="CAJRAF010000004">
    <property type="protein sequence ID" value="CAG5018898.1"/>
    <property type="molecule type" value="Genomic_DNA"/>
</dbReference>
<evidence type="ECO:0000259" key="5">
    <source>
        <dbReference type="Pfam" id="PF04542"/>
    </source>
</evidence>
<gene>
    <name evidence="7" type="ORF">DYBT9275_06094</name>
</gene>
<dbReference type="GO" id="GO:0016987">
    <property type="term" value="F:sigma factor activity"/>
    <property type="evidence" value="ECO:0007669"/>
    <property type="project" value="UniProtKB-KW"/>
</dbReference>
<dbReference type="Proteomes" id="UP000680038">
    <property type="component" value="Unassembled WGS sequence"/>
</dbReference>
<feature type="domain" description="RNA polymerase sigma-70 region 2" evidence="5">
    <location>
        <begin position="52"/>
        <end position="115"/>
    </location>
</feature>
<dbReference type="InterPro" id="IPR014327">
    <property type="entry name" value="RNA_pol_sigma70_bacteroid"/>
</dbReference>
<organism evidence="7 8">
    <name type="scientific">Dyadobacter helix</name>
    <dbReference type="NCBI Taxonomy" id="2822344"/>
    <lineage>
        <taxon>Bacteria</taxon>
        <taxon>Pseudomonadati</taxon>
        <taxon>Bacteroidota</taxon>
        <taxon>Cytophagia</taxon>
        <taxon>Cytophagales</taxon>
        <taxon>Spirosomataceae</taxon>
        <taxon>Dyadobacter</taxon>
    </lineage>
</organism>
<dbReference type="PANTHER" id="PTHR43133:SF46">
    <property type="entry name" value="RNA POLYMERASE SIGMA-70 FACTOR ECF SUBFAMILY"/>
    <property type="match status" value="1"/>
</dbReference>
<evidence type="ECO:0008006" key="9">
    <source>
        <dbReference type="Google" id="ProtNLM"/>
    </source>
</evidence>
<evidence type="ECO:0000256" key="4">
    <source>
        <dbReference type="ARBA" id="ARBA00023163"/>
    </source>
</evidence>
<dbReference type="InterPro" id="IPR039425">
    <property type="entry name" value="RNA_pol_sigma-70-like"/>
</dbReference>
<dbReference type="InterPro" id="IPR014284">
    <property type="entry name" value="RNA_pol_sigma-70_dom"/>
</dbReference>
<evidence type="ECO:0000313" key="7">
    <source>
        <dbReference type="EMBL" id="CAG5018898.1"/>
    </source>
</evidence>
<sequence>MENIYPDSFKIPGAGKDPQLPDDTFRETFVTDDERLLRSTFALNPQKGCELLFRRYYINLCNHAVRFVHSKEIAEDIVSDVFAGFWQSRMFEQITTSYRAYLYKAIRHRSYNYIRWQLNKTTPLELVEIPMASQTISPDDLLQFSELHQQIEKIVQRLPPQCRRAYLLKRMEEKKYDEIAQELQISSKAVEALVSRALVRLRNELKDDWFLGGLALFYIQL</sequence>
<evidence type="ECO:0000256" key="1">
    <source>
        <dbReference type="ARBA" id="ARBA00010641"/>
    </source>
</evidence>
<dbReference type="SUPFAM" id="SSF88659">
    <property type="entry name" value="Sigma3 and sigma4 domains of RNA polymerase sigma factors"/>
    <property type="match status" value="1"/>
</dbReference>
<comment type="similarity">
    <text evidence="1">Belongs to the sigma-70 factor family. ECF subfamily.</text>
</comment>
<dbReference type="GO" id="GO:0006352">
    <property type="term" value="P:DNA-templated transcription initiation"/>
    <property type="evidence" value="ECO:0007669"/>
    <property type="project" value="InterPro"/>
</dbReference>
<evidence type="ECO:0000256" key="2">
    <source>
        <dbReference type="ARBA" id="ARBA00023015"/>
    </source>
</evidence>
<dbReference type="InterPro" id="IPR013324">
    <property type="entry name" value="RNA_pol_sigma_r3/r4-like"/>
</dbReference>
<dbReference type="InterPro" id="IPR013325">
    <property type="entry name" value="RNA_pol_sigma_r2"/>
</dbReference>
<dbReference type="InterPro" id="IPR013249">
    <property type="entry name" value="RNA_pol_sigma70_r4_t2"/>
</dbReference>
<evidence type="ECO:0000259" key="6">
    <source>
        <dbReference type="Pfam" id="PF08281"/>
    </source>
</evidence>
<dbReference type="InterPro" id="IPR007627">
    <property type="entry name" value="RNA_pol_sigma70_r2"/>
</dbReference>
<reference evidence="7" key="1">
    <citation type="submission" date="2021-04" db="EMBL/GenBank/DDBJ databases">
        <authorList>
            <person name="Rodrigo-Torres L."/>
            <person name="Arahal R. D."/>
            <person name="Lucena T."/>
        </authorList>
    </citation>
    <scope>NUCLEOTIDE SEQUENCE</scope>
    <source>
        <strain evidence="7">CECT 9275</strain>
    </source>
</reference>
<keyword evidence="4" id="KW-0804">Transcription</keyword>
<dbReference type="GO" id="GO:0003677">
    <property type="term" value="F:DNA binding"/>
    <property type="evidence" value="ECO:0007669"/>
    <property type="project" value="InterPro"/>
</dbReference>
<dbReference type="CDD" id="cd06171">
    <property type="entry name" value="Sigma70_r4"/>
    <property type="match status" value="1"/>
</dbReference>
<dbReference type="RefSeq" id="WP_215242381.1">
    <property type="nucleotide sequence ID" value="NZ_CAJRAF010000004.1"/>
</dbReference>
<keyword evidence="2" id="KW-0805">Transcription regulation</keyword>
<dbReference type="AlphaFoldDB" id="A0A916JIL4"/>
<dbReference type="NCBIfam" id="TIGR02985">
    <property type="entry name" value="Sig70_bacteroi1"/>
    <property type="match status" value="1"/>
</dbReference>
<dbReference type="Gene3D" id="1.10.10.10">
    <property type="entry name" value="Winged helix-like DNA-binding domain superfamily/Winged helix DNA-binding domain"/>
    <property type="match status" value="1"/>
</dbReference>
<evidence type="ECO:0000313" key="8">
    <source>
        <dbReference type="Proteomes" id="UP000680038"/>
    </source>
</evidence>
<dbReference type="Pfam" id="PF08281">
    <property type="entry name" value="Sigma70_r4_2"/>
    <property type="match status" value="1"/>
</dbReference>
<dbReference type="Pfam" id="PF04542">
    <property type="entry name" value="Sigma70_r2"/>
    <property type="match status" value="1"/>
</dbReference>